<name>A0ABN5V8M2_9ACTN</name>
<evidence type="ECO:0000256" key="1">
    <source>
        <dbReference type="ARBA" id="ARBA00022630"/>
    </source>
</evidence>
<dbReference type="PRINTS" id="PR00369">
    <property type="entry name" value="FLAVODOXIN"/>
</dbReference>
<reference evidence="3 4" key="2">
    <citation type="journal article" date="2023" name="ChemBioChem">
        <title>Acyltransferase Domain Exchange between Two Independent Type I Polyketide Synthases in the Same Producer Strain of Macrolide Antibiotics.</title>
        <authorList>
            <person name="Kudo F."/>
            <person name="Kishikawa K."/>
            <person name="Tsuboi K."/>
            <person name="Kido T."/>
            <person name="Usui T."/>
            <person name="Hashimoto J."/>
            <person name="Shin-Ya K."/>
            <person name="Miyanaga A."/>
            <person name="Eguchi T."/>
        </authorList>
    </citation>
    <scope>NUCLEOTIDE SEQUENCE [LARGE SCALE GENOMIC DNA]</scope>
    <source>
        <strain evidence="3 4">A-8890</strain>
    </source>
</reference>
<dbReference type="RefSeq" id="WP_286246974.1">
    <property type="nucleotide sequence ID" value="NZ_AP018448.1"/>
</dbReference>
<sequence length="150" mass="15714">MTVVHVLYGTESGNAEMVADDIAAAFGDQGYETVTAELTDVDVSDLAAMEIAVFVSSTYGEGGLPETAAPFHDALLTERPDLSGVRFAAFGLGDSIYETFNNAIETIRAALLELGAEQIGTTAKHDAASTTPATELADAWARELLTLMPA</sequence>
<dbReference type="InterPro" id="IPR001094">
    <property type="entry name" value="Flavdoxin-like"/>
</dbReference>
<proteinExistence type="predicted"/>
<dbReference type="InterPro" id="IPR029039">
    <property type="entry name" value="Flavoprotein-like_sf"/>
</dbReference>
<organism evidence="3 4">
    <name type="scientific">Streptomyces graminofaciens</name>
    <dbReference type="NCBI Taxonomy" id="68212"/>
    <lineage>
        <taxon>Bacteria</taxon>
        <taxon>Bacillati</taxon>
        <taxon>Actinomycetota</taxon>
        <taxon>Actinomycetes</taxon>
        <taxon>Kitasatosporales</taxon>
        <taxon>Streptomycetaceae</taxon>
        <taxon>Streptomyces</taxon>
    </lineage>
</organism>
<dbReference type="EMBL" id="AP018448">
    <property type="protein sequence ID" value="BBC29015.1"/>
    <property type="molecule type" value="Genomic_DNA"/>
</dbReference>
<feature type="domain" description="Flavodoxin-like" evidence="2">
    <location>
        <begin position="4"/>
        <end position="145"/>
    </location>
</feature>
<dbReference type="SUPFAM" id="SSF52218">
    <property type="entry name" value="Flavoproteins"/>
    <property type="match status" value="1"/>
</dbReference>
<gene>
    <name evidence="3" type="ORF">SGFS_003060</name>
</gene>
<dbReference type="PANTHER" id="PTHR19384:SF109">
    <property type="entry name" value="SULFITE REDUCTASE [NADPH] FLAVOPROTEIN COMPONENT"/>
    <property type="match status" value="1"/>
</dbReference>
<dbReference type="Gene3D" id="3.40.50.360">
    <property type="match status" value="1"/>
</dbReference>
<keyword evidence="4" id="KW-1185">Reference proteome</keyword>
<evidence type="ECO:0000313" key="4">
    <source>
        <dbReference type="Proteomes" id="UP001321542"/>
    </source>
</evidence>
<protein>
    <recommendedName>
        <fullName evidence="2">Flavodoxin-like domain-containing protein</fullName>
    </recommendedName>
</protein>
<evidence type="ECO:0000259" key="2">
    <source>
        <dbReference type="PROSITE" id="PS50902"/>
    </source>
</evidence>
<dbReference type="Proteomes" id="UP001321542">
    <property type="component" value="Chromosome"/>
</dbReference>
<evidence type="ECO:0000313" key="3">
    <source>
        <dbReference type="EMBL" id="BBC29015.1"/>
    </source>
</evidence>
<dbReference type="PROSITE" id="PS50902">
    <property type="entry name" value="FLAVODOXIN_LIKE"/>
    <property type="match status" value="1"/>
</dbReference>
<accession>A0ABN5V8M2</accession>
<dbReference type="InterPro" id="IPR008254">
    <property type="entry name" value="Flavodoxin/NO_synth"/>
</dbReference>
<dbReference type="Pfam" id="PF00258">
    <property type="entry name" value="Flavodoxin_1"/>
    <property type="match status" value="1"/>
</dbReference>
<keyword evidence="1" id="KW-0285">Flavoprotein</keyword>
<reference evidence="3 4" key="1">
    <citation type="journal article" date="2010" name="ChemBioChem">
        <title>Cloning and characterization of the biosynthetic gene cluster of 16-membered macrolide antibiotic FD-891: involvement of a dual functional cytochrome P450 monooxygenase catalyzing epoxidation and hydroxylation.</title>
        <authorList>
            <person name="Kudo F."/>
            <person name="Motegi A."/>
            <person name="Mizoue K."/>
            <person name="Eguchi T."/>
        </authorList>
    </citation>
    <scope>NUCLEOTIDE SEQUENCE [LARGE SCALE GENOMIC DNA]</scope>
    <source>
        <strain evidence="3 4">A-8890</strain>
    </source>
</reference>
<dbReference type="PANTHER" id="PTHR19384">
    <property type="entry name" value="NITRIC OXIDE SYNTHASE-RELATED"/>
    <property type="match status" value="1"/>
</dbReference>